<dbReference type="AlphaFoldDB" id="A0AAP0KDF2"/>
<reference evidence="2 3" key="1">
    <citation type="submission" date="2024-01" db="EMBL/GenBank/DDBJ databases">
        <title>Genome assemblies of Stephania.</title>
        <authorList>
            <person name="Yang L."/>
        </authorList>
    </citation>
    <scope>NUCLEOTIDE SEQUENCE [LARGE SCALE GENOMIC DNA]</scope>
    <source>
        <strain evidence="2">JXDWG</strain>
        <tissue evidence="2">Leaf</tissue>
    </source>
</reference>
<keyword evidence="3" id="KW-1185">Reference proteome</keyword>
<gene>
    <name evidence="2" type="ORF">Scep_007917</name>
</gene>
<dbReference type="Proteomes" id="UP001419268">
    <property type="component" value="Unassembled WGS sequence"/>
</dbReference>
<protein>
    <submittedName>
        <fullName evidence="2">Uncharacterized protein</fullName>
    </submittedName>
</protein>
<feature type="compositionally biased region" description="Basic and acidic residues" evidence="1">
    <location>
        <begin position="83"/>
        <end position="93"/>
    </location>
</feature>
<feature type="region of interest" description="Disordered" evidence="1">
    <location>
        <begin position="56"/>
        <end position="120"/>
    </location>
</feature>
<evidence type="ECO:0000256" key="1">
    <source>
        <dbReference type="SAM" id="MobiDB-lite"/>
    </source>
</evidence>
<evidence type="ECO:0000313" key="2">
    <source>
        <dbReference type="EMBL" id="KAK9149160.1"/>
    </source>
</evidence>
<comment type="caution">
    <text evidence="2">The sequence shown here is derived from an EMBL/GenBank/DDBJ whole genome shotgun (WGS) entry which is preliminary data.</text>
</comment>
<proteinExistence type="predicted"/>
<accession>A0AAP0KDF2</accession>
<evidence type="ECO:0000313" key="3">
    <source>
        <dbReference type="Proteomes" id="UP001419268"/>
    </source>
</evidence>
<name>A0AAP0KDF2_9MAGN</name>
<sequence>MRSPSGSRRVATIGSRASPPLFATIGSRLSLRSRRLALADRHRARMLCGLGHHRLISNAKPNVGEAERPVGGGRGGGRGRGRRSGDRGGDRPTGDGVGDGAVRIFGEAGARRSRGVGEGAAIARPVRSWRRAVKSLERPSEEVEAWEKERA</sequence>
<organism evidence="2 3">
    <name type="scientific">Stephania cephalantha</name>
    <dbReference type="NCBI Taxonomy" id="152367"/>
    <lineage>
        <taxon>Eukaryota</taxon>
        <taxon>Viridiplantae</taxon>
        <taxon>Streptophyta</taxon>
        <taxon>Embryophyta</taxon>
        <taxon>Tracheophyta</taxon>
        <taxon>Spermatophyta</taxon>
        <taxon>Magnoliopsida</taxon>
        <taxon>Ranunculales</taxon>
        <taxon>Menispermaceae</taxon>
        <taxon>Menispermoideae</taxon>
        <taxon>Cissampelideae</taxon>
        <taxon>Stephania</taxon>
    </lineage>
</organism>
<dbReference type="EMBL" id="JBBNAG010000003">
    <property type="protein sequence ID" value="KAK9149160.1"/>
    <property type="molecule type" value="Genomic_DNA"/>
</dbReference>